<dbReference type="InterPro" id="IPR028939">
    <property type="entry name" value="P5C_Rdtase_cat_N"/>
</dbReference>
<evidence type="ECO:0000313" key="3">
    <source>
        <dbReference type="EMBL" id="EMO52203.1"/>
    </source>
</evidence>
<dbReference type="PANTHER" id="PTHR14239">
    <property type="entry name" value="DUDULIN-RELATED"/>
    <property type="match status" value="1"/>
</dbReference>
<evidence type="ECO:0000313" key="4">
    <source>
        <dbReference type="Proteomes" id="UP000012112"/>
    </source>
</evidence>
<evidence type="ECO:0000259" key="2">
    <source>
        <dbReference type="Pfam" id="PF03807"/>
    </source>
</evidence>
<dbReference type="Gene3D" id="3.40.50.720">
    <property type="entry name" value="NAD(P)-binding Rossmann-like Domain"/>
    <property type="match status" value="1"/>
</dbReference>
<organism evidence="3 4">
    <name type="scientific">Leptospira noguchii</name>
    <dbReference type="NCBI Taxonomy" id="28182"/>
    <lineage>
        <taxon>Bacteria</taxon>
        <taxon>Pseudomonadati</taxon>
        <taxon>Spirochaetota</taxon>
        <taxon>Spirochaetia</taxon>
        <taxon>Leptospirales</taxon>
        <taxon>Leptospiraceae</taxon>
        <taxon>Leptospira</taxon>
    </lineage>
</organism>
<dbReference type="RefSeq" id="WP_002179725.1">
    <property type="nucleotide sequence ID" value="NZ_AKWD02000057.1"/>
</dbReference>
<dbReference type="SUPFAM" id="SSF51735">
    <property type="entry name" value="NAD(P)-binding Rossmann-fold domains"/>
    <property type="match status" value="1"/>
</dbReference>
<name>M6VRJ2_9LEPT</name>
<reference evidence="3 4" key="1">
    <citation type="submission" date="2013-01" db="EMBL/GenBank/DDBJ databases">
        <authorList>
            <person name="Harkins D.M."/>
            <person name="Durkin A.S."/>
            <person name="Brinkac L.M."/>
            <person name="Haft D.H."/>
            <person name="Selengut J.D."/>
            <person name="Sanka R."/>
            <person name="DePew J."/>
            <person name="Purushe J."/>
            <person name="Matthias M.A."/>
            <person name="Vinetz J.M."/>
            <person name="Sutton G.G."/>
            <person name="Nierman W.C."/>
            <person name="Fouts D.E."/>
        </authorList>
    </citation>
    <scope>NUCLEOTIDE SEQUENCE [LARGE SCALE GENOMIC DNA]</scope>
    <source>
        <strain evidence="3 4">HAI1536</strain>
    </source>
</reference>
<dbReference type="Proteomes" id="UP000012112">
    <property type="component" value="Unassembled WGS sequence"/>
</dbReference>
<dbReference type="AlphaFoldDB" id="M6VRJ2"/>
<dbReference type="InterPro" id="IPR051267">
    <property type="entry name" value="STEAP_metalloreductase"/>
</dbReference>
<protein>
    <submittedName>
        <fullName evidence="3">NADP oxidoreductase coenzyme F420-dependent</fullName>
    </submittedName>
</protein>
<sequence>MKGKKIGILGSGIVGQTLANGFLKYGAEVKIGTRDFEKLNDWLAKTGVGASIGSFSEAASFGEIIVLCSKGSVASEVLTLAGINSLNGKTIIDTTNPISEIPPQNGVLNFFTSYNESLMERLQNQAPKANFVKCFSSVGSSLMVNPQFKGGRPSMFICGNENSSKKQAKEILDTFGWDTEDMGTVEAARAIEPLCILWCIPGFLSQSWTHAFKLLK</sequence>
<gene>
    <name evidence="3" type="ORF">LEP1GSC172_0246</name>
</gene>
<dbReference type="Pfam" id="PF03807">
    <property type="entry name" value="F420_oxidored"/>
    <property type="match status" value="1"/>
</dbReference>
<dbReference type="EMBL" id="AKWD02000057">
    <property type="protein sequence ID" value="EMO52203.1"/>
    <property type="molecule type" value="Genomic_DNA"/>
</dbReference>
<evidence type="ECO:0000256" key="1">
    <source>
        <dbReference type="ARBA" id="ARBA00023002"/>
    </source>
</evidence>
<comment type="caution">
    <text evidence="3">The sequence shown here is derived from an EMBL/GenBank/DDBJ whole genome shotgun (WGS) entry which is preliminary data.</text>
</comment>
<dbReference type="GO" id="GO:0016491">
    <property type="term" value="F:oxidoreductase activity"/>
    <property type="evidence" value="ECO:0007669"/>
    <property type="project" value="UniProtKB-KW"/>
</dbReference>
<accession>M6VRJ2</accession>
<dbReference type="InterPro" id="IPR036291">
    <property type="entry name" value="NAD(P)-bd_dom_sf"/>
</dbReference>
<dbReference type="OrthoDB" id="9786864at2"/>
<feature type="domain" description="Pyrroline-5-carboxylate reductase catalytic N-terminal" evidence="2">
    <location>
        <begin position="5"/>
        <end position="97"/>
    </location>
</feature>
<keyword evidence="1" id="KW-0560">Oxidoreductase</keyword>
<proteinExistence type="predicted"/>